<dbReference type="Proteomes" id="UP000824128">
    <property type="component" value="Unassembled WGS sequence"/>
</dbReference>
<keyword evidence="2" id="KW-0732">Signal</keyword>
<gene>
    <name evidence="3" type="ORF">IAD24_00940</name>
</gene>
<evidence type="ECO:0000256" key="2">
    <source>
        <dbReference type="SAM" id="SignalP"/>
    </source>
</evidence>
<evidence type="ECO:0000256" key="1">
    <source>
        <dbReference type="SAM" id="MobiDB-lite"/>
    </source>
</evidence>
<feature type="region of interest" description="Disordered" evidence="1">
    <location>
        <begin position="24"/>
        <end position="68"/>
    </location>
</feature>
<protein>
    <recommendedName>
        <fullName evidence="5">PepSY domain-containing protein</fullName>
    </recommendedName>
</protein>
<evidence type="ECO:0008006" key="5">
    <source>
        <dbReference type="Google" id="ProtNLM"/>
    </source>
</evidence>
<feature type="signal peptide" evidence="2">
    <location>
        <begin position="1"/>
        <end position="21"/>
    </location>
</feature>
<evidence type="ECO:0000313" key="4">
    <source>
        <dbReference type="Proteomes" id="UP000824128"/>
    </source>
</evidence>
<reference evidence="3" key="1">
    <citation type="submission" date="2020-10" db="EMBL/GenBank/DDBJ databases">
        <authorList>
            <person name="Gilroy R."/>
        </authorList>
    </citation>
    <scope>NUCLEOTIDE SEQUENCE</scope>
    <source>
        <strain evidence="3">ChiGjej2B2-16831</strain>
    </source>
</reference>
<proteinExistence type="predicted"/>
<accession>A0A9D1ST08</accession>
<reference evidence="3" key="2">
    <citation type="journal article" date="2021" name="PeerJ">
        <title>Extensive microbial diversity within the chicken gut microbiome revealed by metagenomics and culture.</title>
        <authorList>
            <person name="Gilroy R."/>
            <person name="Ravi A."/>
            <person name="Getino M."/>
            <person name="Pursley I."/>
            <person name="Horton D.L."/>
            <person name="Alikhan N.F."/>
            <person name="Baker D."/>
            <person name="Gharbi K."/>
            <person name="Hall N."/>
            <person name="Watson M."/>
            <person name="Adriaenssens E.M."/>
            <person name="Foster-Nyarko E."/>
            <person name="Jarju S."/>
            <person name="Secka A."/>
            <person name="Antonio M."/>
            <person name="Oren A."/>
            <person name="Chaudhuri R.R."/>
            <person name="La Ragione R."/>
            <person name="Hildebrand F."/>
            <person name="Pallen M.J."/>
        </authorList>
    </citation>
    <scope>NUCLEOTIDE SEQUENCE</scope>
    <source>
        <strain evidence="3">ChiGjej2B2-16831</strain>
    </source>
</reference>
<feature type="chain" id="PRO_5038822053" description="PepSY domain-containing protein" evidence="2">
    <location>
        <begin position="22"/>
        <end position="388"/>
    </location>
</feature>
<dbReference type="EMBL" id="DVNZ01000031">
    <property type="protein sequence ID" value="HIU93701.1"/>
    <property type="molecule type" value="Genomic_DNA"/>
</dbReference>
<comment type="caution">
    <text evidence="3">The sequence shown here is derived from an EMBL/GenBank/DDBJ whole genome shotgun (WGS) entry which is preliminary data.</text>
</comment>
<feature type="compositionally biased region" description="Low complexity" evidence="1">
    <location>
        <begin position="24"/>
        <end position="36"/>
    </location>
</feature>
<dbReference type="PROSITE" id="PS51257">
    <property type="entry name" value="PROKAR_LIPOPROTEIN"/>
    <property type="match status" value="1"/>
</dbReference>
<dbReference type="AlphaFoldDB" id="A0A9D1ST08"/>
<evidence type="ECO:0000313" key="3">
    <source>
        <dbReference type="EMBL" id="HIU93701.1"/>
    </source>
</evidence>
<organism evidence="3 4">
    <name type="scientific">Candidatus Aphodomorpha intestinavium</name>
    <dbReference type="NCBI Taxonomy" id="2840672"/>
    <lineage>
        <taxon>Bacteria</taxon>
        <taxon>Bacillati</taxon>
        <taxon>Bacillota</taxon>
        <taxon>Clostridia</taxon>
        <taxon>Eubacteriales</taxon>
        <taxon>Candidatus Aphodomorpha</taxon>
    </lineage>
</organism>
<name>A0A9D1ST08_9FIRM</name>
<sequence length="388" mass="40341">MRPIAILLLLCLLAAACAGCAQPGAGQTPGAAEPTANAATQDGGGETPGAAEPSANAPTQDGAGESASVPAHIADDSYTNVRFDAAVDIPPAIEAPQVYRMQGLPVGPDGVVAAFAPYFPVTYGELTKNNLNDQSFYKLYGEPENAKLWPLNAGSGSFSYETKMGEVYRLLSDSDGYTAGADLPALPRAEAARMAQAFVEALGLGEMAGEMEVGALPREELLAQLDREAVESAEMEEIVARDGGRDAIQDAYLIFVPLQIGGLPLHRYDFYSLKENSGSPGSGVTLIVTADGLEHVQVDGVAPGETLAAPAEAILPLEAAMERLNASFDIVLLSEPVAVDSIGLCYLPLGDEIVPAYTFVCDQGGAGPLYVYFNAFTGEQIPGQVIGA</sequence>